<keyword evidence="2" id="KW-0614">Plasmid</keyword>
<keyword evidence="1" id="KW-0812">Transmembrane</keyword>
<proteinExistence type="predicted"/>
<evidence type="ECO:0000256" key="1">
    <source>
        <dbReference type="SAM" id="Phobius"/>
    </source>
</evidence>
<dbReference type="RefSeq" id="WP_257702600.1">
    <property type="nucleotide sequence ID" value="NZ_CP102452.1"/>
</dbReference>
<geneLocation type="plasmid" evidence="2 3">
    <name>p11</name>
</geneLocation>
<keyword evidence="1" id="KW-1133">Transmembrane helix</keyword>
<keyword evidence="1" id="KW-0472">Membrane</keyword>
<gene>
    <name evidence="2" type="ORF">G314FT_20900</name>
</gene>
<feature type="transmembrane region" description="Helical" evidence="1">
    <location>
        <begin position="6"/>
        <end position="24"/>
    </location>
</feature>
<dbReference type="Proteomes" id="UP001058273">
    <property type="component" value="Plasmid p11"/>
</dbReference>
<evidence type="ECO:0000313" key="2">
    <source>
        <dbReference type="EMBL" id="UUV99921.1"/>
    </source>
</evidence>
<name>A0ABY5P2Q6_9ENTE</name>
<organism evidence="2 3">
    <name type="scientific">Vagococcus luciliae</name>
    <dbReference type="NCBI Taxonomy" id="2920380"/>
    <lineage>
        <taxon>Bacteria</taxon>
        <taxon>Bacillati</taxon>
        <taxon>Bacillota</taxon>
        <taxon>Bacilli</taxon>
        <taxon>Lactobacillales</taxon>
        <taxon>Enterococcaceae</taxon>
        <taxon>Vagococcus</taxon>
    </lineage>
</organism>
<dbReference type="Pfam" id="PF12841">
    <property type="entry name" value="YvrJ"/>
    <property type="match status" value="1"/>
</dbReference>
<protein>
    <recommendedName>
        <fullName evidence="4">YvrJ family protein</fullName>
    </recommendedName>
</protein>
<sequence length="53" mass="5871">MVEDILAILGQDIFAIAVSAFLLVRVESKLDDLTIAITKLSVKLLDEKNIKDK</sequence>
<dbReference type="EMBL" id="CP102452">
    <property type="protein sequence ID" value="UUV99921.1"/>
    <property type="molecule type" value="Genomic_DNA"/>
</dbReference>
<accession>A0ABY5P2Q6</accession>
<evidence type="ECO:0008006" key="4">
    <source>
        <dbReference type="Google" id="ProtNLM"/>
    </source>
</evidence>
<reference evidence="2" key="2">
    <citation type="submission" date="2022-08" db="EMBL/GenBank/DDBJ databases">
        <authorList>
            <person name="Poehlein A."/>
            <person name="Guzman J."/>
            <person name="Daniel R."/>
            <person name="Vilcinskas A."/>
        </authorList>
    </citation>
    <scope>NUCLEOTIDE SEQUENCE</scope>
    <source>
        <strain evidence="2">G314FT</strain>
        <plasmid evidence="2">p11</plasmid>
    </source>
</reference>
<keyword evidence="3" id="KW-1185">Reference proteome</keyword>
<evidence type="ECO:0000313" key="3">
    <source>
        <dbReference type="Proteomes" id="UP001058273"/>
    </source>
</evidence>
<reference evidence="2" key="1">
    <citation type="submission" date="2022-08" db="EMBL/GenBank/DDBJ databases">
        <title>Genome sequence of Vagococcus luciliae DSM 112651.</title>
        <authorList>
            <person name="Juan G."/>
            <person name="Anja P."/>
            <person name="Rolf D."/>
            <person name="Kampfer P."/>
            <person name="Vilcinskas A."/>
        </authorList>
    </citation>
    <scope>NUCLEOTIDE SEQUENCE</scope>
    <source>
        <strain evidence="2">G314FT</strain>
        <plasmid evidence="2">p11</plasmid>
    </source>
</reference>
<dbReference type="InterPro" id="IPR024419">
    <property type="entry name" value="YvrJ"/>
</dbReference>